<dbReference type="PRINTS" id="PR01490">
    <property type="entry name" value="RTXTOXIND"/>
</dbReference>
<keyword evidence="7 9" id="KW-1133">Transmembrane helix</keyword>
<comment type="subcellular location">
    <subcellularLocation>
        <location evidence="1 9">Cell inner membrane</location>
        <topology evidence="1 9">Single-pass membrane protein</topology>
    </subcellularLocation>
</comment>
<name>A0A9X2KN95_9SPHN</name>
<evidence type="ECO:0000313" key="13">
    <source>
        <dbReference type="Proteomes" id="UP001139486"/>
    </source>
</evidence>
<evidence type="ECO:0000259" key="11">
    <source>
        <dbReference type="Pfam" id="PF26002"/>
    </source>
</evidence>
<evidence type="ECO:0000256" key="5">
    <source>
        <dbReference type="ARBA" id="ARBA00022519"/>
    </source>
</evidence>
<feature type="domain" description="AprE-like beta-barrel" evidence="11">
    <location>
        <begin position="328"/>
        <end position="416"/>
    </location>
</feature>
<reference evidence="12" key="1">
    <citation type="submission" date="2022-05" db="EMBL/GenBank/DDBJ databases">
        <title>Sphingomonas sp. strain RP10 Genome sequencing and assembly.</title>
        <authorList>
            <person name="Kim I."/>
        </authorList>
    </citation>
    <scope>NUCLEOTIDE SEQUENCE</scope>
    <source>
        <strain evidence="12">RP10</strain>
    </source>
</reference>
<keyword evidence="8 9" id="KW-0472">Membrane</keyword>
<evidence type="ECO:0000256" key="2">
    <source>
        <dbReference type="ARBA" id="ARBA00009477"/>
    </source>
</evidence>
<proteinExistence type="inferred from homology"/>
<dbReference type="EMBL" id="JAMLDY010000001">
    <property type="protein sequence ID" value="MCP3733419.1"/>
    <property type="molecule type" value="Genomic_DNA"/>
</dbReference>
<gene>
    <name evidence="12" type="ORF">M9979_00780</name>
</gene>
<accession>A0A9X2KN95</accession>
<evidence type="ECO:0000256" key="4">
    <source>
        <dbReference type="ARBA" id="ARBA00022475"/>
    </source>
</evidence>
<dbReference type="InterPro" id="IPR058781">
    <property type="entry name" value="HH_AprE-like"/>
</dbReference>
<keyword evidence="6 9" id="KW-0812">Transmembrane</keyword>
<evidence type="ECO:0000256" key="3">
    <source>
        <dbReference type="ARBA" id="ARBA00022448"/>
    </source>
</evidence>
<dbReference type="GO" id="GO:0015031">
    <property type="term" value="P:protein transport"/>
    <property type="evidence" value="ECO:0007669"/>
    <property type="project" value="InterPro"/>
</dbReference>
<dbReference type="PANTHER" id="PTHR30386">
    <property type="entry name" value="MEMBRANE FUSION SUBUNIT OF EMRAB-TOLC MULTIDRUG EFFLUX PUMP"/>
    <property type="match status" value="1"/>
</dbReference>
<comment type="caution">
    <text evidence="12">The sequence shown here is derived from an EMBL/GenBank/DDBJ whole genome shotgun (WGS) entry which is preliminary data.</text>
</comment>
<keyword evidence="5 9" id="KW-0997">Cell inner membrane</keyword>
<dbReference type="Gene3D" id="2.40.30.170">
    <property type="match status" value="1"/>
</dbReference>
<dbReference type="Pfam" id="PF26002">
    <property type="entry name" value="Beta-barrel_AprE"/>
    <property type="match status" value="1"/>
</dbReference>
<protein>
    <recommendedName>
        <fullName evidence="9">Membrane fusion protein (MFP) family protein</fullName>
    </recommendedName>
</protein>
<dbReference type="RefSeq" id="WP_254287412.1">
    <property type="nucleotide sequence ID" value="NZ_JAMLDY010000001.1"/>
</dbReference>
<keyword evidence="3 9" id="KW-0813">Transport</keyword>
<evidence type="ECO:0000256" key="7">
    <source>
        <dbReference type="ARBA" id="ARBA00022989"/>
    </source>
</evidence>
<dbReference type="NCBIfam" id="TIGR01843">
    <property type="entry name" value="type_I_hlyD"/>
    <property type="match status" value="1"/>
</dbReference>
<feature type="transmembrane region" description="Helical" evidence="9">
    <location>
        <begin position="29"/>
        <end position="47"/>
    </location>
</feature>
<dbReference type="GO" id="GO:0005886">
    <property type="term" value="C:plasma membrane"/>
    <property type="evidence" value="ECO:0007669"/>
    <property type="project" value="UniProtKB-SubCell"/>
</dbReference>
<keyword evidence="13" id="KW-1185">Reference proteome</keyword>
<dbReference type="PANTHER" id="PTHR30386:SF26">
    <property type="entry name" value="TRANSPORT PROTEIN COMB"/>
    <property type="match status" value="1"/>
</dbReference>
<dbReference type="Proteomes" id="UP001139486">
    <property type="component" value="Unassembled WGS sequence"/>
</dbReference>
<dbReference type="InterPro" id="IPR058982">
    <property type="entry name" value="Beta-barrel_AprE"/>
</dbReference>
<dbReference type="InterPro" id="IPR050739">
    <property type="entry name" value="MFP"/>
</dbReference>
<dbReference type="Pfam" id="PF25994">
    <property type="entry name" value="HH_AprE"/>
    <property type="match status" value="1"/>
</dbReference>
<sequence length="441" mass="46694">MSPHSTTGTHDAHLEDYVDRIQPHKASNLLLWLILAFLVLFVAWASLVQLDRTIHASGRVVPSNRLQVVSNLEGGIVSAILTHAGDAVKQGQVLVRLDRTQSGAELGSSTITVDALTAKIARLQAEIAGREPVYAASANPAIAEQIGIERSLHAARMADLASLTSAGAAREAQAQRAVAEAEAAYRSRTSARDAARRQLELIRPLVARGIEPQVSLIQLENGAAVAASDAEQAAAAIARARSGVAEARATLSQVRQAWRAQAGTDLAAAQAEMAARRRAMPALAARDDRAVVRAPVSGRVNRVLVSTVGSSIAAGQPIVEVVPGADALTVEALVTPKDIASVHIGQHAIINVTAYDSAVYGGMNGEVVTISPDAVVEERTGESHYTVRVRGNAQTFRDRDGRRLVIGPGMTADVNLLGDRRSVMAYILTPFTRLSENAFRE</sequence>
<evidence type="ECO:0000313" key="12">
    <source>
        <dbReference type="EMBL" id="MCP3733419.1"/>
    </source>
</evidence>
<organism evidence="12 13">
    <name type="scientific">Sphingomonas liriopis</name>
    <dbReference type="NCBI Taxonomy" id="2949094"/>
    <lineage>
        <taxon>Bacteria</taxon>
        <taxon>Pseudomonadati</taxon>
        <taxon>Pseudomonadota</taxon>
        <taxon>Alphaproteobacteria</taxon>
        <taxon>Sphingomonadales</taxon>
        <taxon>Sphingomonadaceae</taxon>
        <taxon>Sphingomonas</taxon>
    </lineage>
</organism>
<feature type="domain" description="AprE-like long alpha-helical hairpin" evidence="10">
    <location>
        <begin position="103"/>
        <end position="284"/>
    </location>
</feature>
<evidence type="ECO:0000256" key="9">
    <source>
        <dbReference type="RuleBase" id="RU365093"/>
    </source>
</evidence>
<evidence type="ECO:0000256" key="6">
    <source>
        <dbReference type="ARBA" id="ARBA00022692"/>
    </source>
</evidence>
<dbReference type="InterPro" id="IPR010129">
    <property type="entry name" value="T1SS_HlyD"/>
</dbReference>
<dbReference type="AlphaFoldDB" id="A0A9X2KN95"/>
<evidence type="ECO:0000256" key="1">
    <source>
        <dbReference type="ARBA" id="ARBA00004377"/>
    </source>
</evidence>
<evidence type="ECO:0000256" key="8">
    <source>
        <dbReference type="ARBA" id="ARBA00023136"/>
    </source>
</evidence>
<comment type="similarity">
    <text evidence="2 9">Belongs to the membrane fusion protein (MFP) (TC 8.A.1) family.</text>
</comment>
<keyword evidence="4 9" id="KW-1003">Cell membrane</keyword>
<evidence type="ECO:0000259" key="10">
    <source>
        <dbReference type="Pfam" id="PF25994"/>
    </source>
</evidence>